<feature type="region of interest" description="Disordered" evidence="1">
    <location>
        <begin position="63"/>
        <end position="112"/>
    </location>
</feature>
<feature type="compositionally biased region" description="Low complexity" evidence="1">
    <location>
        <begin position="84"/>
        <end position="95"/>
    </location>
</feature>
<comment type="caution">
    <text evidence="2">The sequence shown here is derived from an EMBL/GenBank/DDBJ whole genome shotgun (WGS) entry which is preliminary data.</text>
</comment>
<feature type="compositionally biased region" description="Polar residues" evidence="1">
    <location>
        <begin position="103"/>
        <end position="112"/>
    </location>
</feature>
<keyword evidence="3" id="KW-1185">Reference proteome</keyword>
<dbReference type="Proteomes" id="UP000299102">
    <property type="component" value="Unassembled WGS sequence"/>
</dbReference>
<accession>A0A4C1USY7</accession>
<gene>
    <name evidence="2" type="ORF">EVAR_93352_1</name>
</gene>
<proteinExistence type="predicted"/>
<reference evidence="2 3" key="1">
    <citation type="journal article" date="2019" name="Commun. Biol.">
        <title>The bagworm genome reveals a unique fibroin gene that provides high tensile strength.</title>
        <authorList>
            <person name="Kono N."/>
            <person name="Nakamura H."/>
            <person name="Ohtoshi R."/>
            <person name="Tomita M."/>
            <person name="Numata K."/>
            <person name="Arakawa K."/>
        </authorList>
    </citation>
    <scope>NUCLEOTIDE SEQUENCE [LARGE SCALE GENOMIC DNA]</scope>
</reference>
<dbReference type="AlphaFoldDB" id="A0A4C1USY7"/>
<name>A0A4C1USY7_EUMVA</name>
<dbReference type="OrthoDB" id="1421278at2759"/>
<evidence type="ECO:0000313" key="2">
    <source>
        <dbReference type="EMBL" id="GBP29555.1"/>
    </source>
</evidence>
<evidence type="ECO:0000313" key="3">
    <source>
        <dbReference type="Proteomes" id="UP000299102"/>
    </source>
</evidence>
<sequence>MHGMSSEVIQALQFLYRCSSACVRVNEEFHKIFLSNQTKHRVISGALANFRESSPRLGYRATIGGNDWSHSPTTPARPLEHVAGRGSSSSARLRSAGGGATRNIISPTQLNV</sequence>
<dbReference type="EMBL" id="BGZK01000221">
    <property type="protein sequence ID" value="GBP29555.1"/>
    <property type="molecule type" value="Genomic_DNA"/>
</dbReference>
<protein>
    <submittedName>
        <fullName evidence="2">Uncharacterized protein</fullName>
    </submittedName>
</protein>
<organism evidence="2 3">
    <name type="scientific">Eumeta variegata</name>
    <name type="common">Bagworm moth</name>
    <name type="synonym">Eumeta japonica</name>
    <dbReference type="NCBI Taxonomy" id="151549"/>
    <lineage>
        <taxon>Eukaryota</taxon>
        <taxon>Metazoa</taxon>
        <taxon>Ecdysozoa</taxon>
        <taxon>Arthropoda</taxon>
        <taxon>Hexapoda</taxon>
        <taxon>Insecta</taxon>
        <taxon>Pterygota</taxon>
        <taxon>Neoptera</taxon>
        <taxon>Endopterygota</taxon>
        <taxon>Lepidoptera</taxon>
        <taxon>Glossata</taxon>
        <taxon>Ditrysia</taxon>
        <taxon>Tineoidea</taxon>
        <taxon>Psychidae</taxon>
        <taxon>Oiketicinae</taxon>
        <taxon>Eumeta</taxon>
    </lineage>
</organism>
<evidence type="ECO:0000256" key="1">
    <source>
        <dbReference type="SAM" id="MobiDB-lite"/>
    </source>
</evidence>